<dbReference type="AlphaFoldDB" id="C0NZS0"/>
<proteinExistence type="predicted"/>
<evidence type="ECO:0000313" key="4">
    <source>
        <dbReference type="Proteomes" id="UP000001631"/>
    </source>
</evidence>
<dbReference type="HOGENOM" id="CLU_1288584_0_0_1"/>
<evidence type="ECO:0000313" key="3">
    <source>
        <dbReference type="EMBL" id="EEH03010.1"/>
    </source>
</evidence>
<organism evidence="3 4">
    <name type="scientific">Ajellomyces capsulatus (strain G186AR / H82 / ATCC MYA-2454 / RMSCC 2432)</name>
    <name type="common">Darling's disease fungus</name>
    <name type="synonym">Histoplasma capsulatum</name>
    <dbReference type="NCBI Taxonomy" id="447093"/>
    <lineage>
        <taxon>Eukaryota</taxon>
        <taxon>Fungi</taxon>
        <taxon>Dikarya</taxon>
        <taxon>Ascomycota</taxon>
        <taxon>Pezizomycotina</taxon>
        <taxon>Eurotiomycetes</taxon>
        <taxon>Eurotiomycetidae</taxon>
        <taxon>Onygenales</taxon>
        <taxon>Ajellomycetaceae</taxon>
        <taxon>Histoplasma</taxon>
    </lineage>
</organism>
<feature type="region of interest" description="Disordered" evidence="1">
    <location>
        <begin position="136"/>
        <end position="158"/>
    </location>
</feature>
<reference evidence="3" key="1">
    <citation type="submission" date="2009-02" db="EMBL/GenBank/DDBJ databases">
        <title>The Genome Sequence of Ajellomyces capsulatus strain G186AR.</title>
        <authorList>
            <consortium name="The Broad Institute Genome Sequencing Platform"/>
            <person name="Champion M."/>
            <person name="Cuomo C."/>
            <person name="Ma L.-J."/>
            <person name="Henn M.R."/>
            <person name="Sil A."/>
            <person name="Goldman B."/>
            <person name="Young S.K."/>
            <person name="Kodira C.D."/>
            <person name="Zeng Q."/>
            <person name="Koehrsen M."/>
            <person name="Alvarado L."/>
            <person name="Berlin A."/>
            <person name="Borenstein D."/>
            <person name="Chen Z."/>
            <person name="Engels R."/>
            <person name="Freedman E."/>
            <person name="Gellesch M."/>
            <person name="Goldberg J."/>
            <person name="Griggs A."/>
            <person name="Gujja S."/>
            <person name="Heiman D."/>
            <person name="Hepburn T."/>
            <person name="Howarth C."/>
            <person name="Jen D."/>
            <person name="Larson L."/>
            <person name="Lewis B."/>
            <person name="Mehta T."/>
            <person name="Park D."/>
            <person name="Pearson M."/>
            <person name="Roberts A."/>
            <person name="Saif S."/>
            <person name="Shea T."/>
            <person name="Shenoy N."/>
            <person name="Sisk P."/>
            <person name="Stolte C."/>
            <person name="Sykes S."/>
            <person name="Walk T."/>
            <person name="White J."/>
            <person name="Yandava C."/>
            <person name="Klein B."/>
            <person name="McEwen J.G."/>
            <person name="Puccia R."/>
            <person name="Goldman G.H."/>
            <person name="Felipe M.S."/>
            <person name="Nino-Vega G."/>
            <person name="San-Blas G."/>
            <person name="Taylor J."/>
            <person name="Mendoza L."/>
            <person name="Galagan J."/>
            <person name="Nusbaum C."/>
            <person name="Birren B."/>
        </authorList>
    </citation>
    <scope>NUCLEOTIDE SEQUENCE</scope>
    <source>
        <strain evidence="3">G186AR</strain>
    </source>
</reference>
<protein>
    <submittedName>
        <fullName evidence="3">Uncharacterized protein</fullName>
    </submittedName>
</protein>
<name>C0NZS0_AJECG</name>
<dbReference type="EMBL" id="GG663379">
    <property type="protein sequence ID" value="EEH03010.1"/>
    <property type="molecule type" value="Genomic_DNA"/>
</dbReference>
<keyword evidence="2" id="KW-0732">Signal</keyword>
<accession>C0NZS0</accession>
<dbReference type="InParanoid" id="C0NZS0"/>
<gene>
    <name evidence="3" type="ORF">HCBG_08650</name>
</gene>
<dbReference type="RefSeq" id="XP_045283491.1">
    <property type="nucleotide sequence ID" value="XM_045435699.1"/>
</dbReference>
<dbReference type="Proteomes" id="UP000001631">
    <property type="component" value="Unassembled WGS sequence"/>
</dbReference>
<feature type="chain" id="PRO_5002901490" evidence="2">
    <location>
        <begin position="21"/>
        <end position="214"/>
    </location>
</feature>
<evidence type="ECO:0000256" key="1">
    <source>
        <dbReference type="SAM" id="MobiDB-lite"/>
    </source>
</evidence>
<evidence type="ECO:0000256" key="2">
    <source>
        <dbReference type="SAM" id="SignalP"/>
    </source>
</evidence>
<sequence>MQLSSKFMALTLLLAPLALTAPTEDTVGPTRCKPGTYWCRFMVGTVLLLPTEMICQISFETLKSNSQRIRGLGGIRTFGLASTSYPHGQSATISKSKAGALFPGMPFVARSSMITITCGHTVCAIRFHRHTLPGSSSRMFRPPIDRSTKPGSPHCQRQRQPRQFLILAGAGQDDLRQSLLDHPDKGAPFCDISTSDANGRTTFSTRILNLLKSS</sequence>
<dbReference type="GeneID" id="69041666"/>
<feature type="signal peptide" evidence="2">
    <location>
        <begin position="1"/>
        <end position="20"/>
    </location>
</feature>
<keyword evidence="4" id="KW-1185">Reference proteome</keyword>